<dbReference type="AlphaFoldDB" id="A0A1M5VFB8"/>
<evidence type="ECO:0000256" key="1">
    <source>
        <dbReference type="ARBA" id="ARBA00004651"/>
    </source>
</evidence>
<feature type="transmembrane region" description="Helical" evidence="6">
    <location>
        <begin position="704"/>
        <end position="725"/>
    </location>
</feature>
<name>A0A1M5VFB8_9CLOT</name>
<gene>
    <name evidence="8" type="ORF">SAMN02745196_01271</name>
</gene>
<dbReference type="EMBL" id="FQXP01000004">
    <property type="protein sequence ID" value="SHH73947.1"/>
    <property type="molecule type" value="Genomic_DNA"/>
</dbReference>
<feature type="transmembrane region" description="Helical" evidence="6">
    <location>
        <begin position="655"/>
        <end position="676"/>
    </location>
</feature>
<keyword evidence="5 6" id="KW-0472">Membrane</keyword>
<dbReference type="InterPro" id="IPR003838">
    <property type="entry name" value="ABC3_permease_C"/>
</dbReference>
<evidence type="ECO:0000313" key="9">
    <source>
        <dbReference type="Proteomes" id="UP000184526"/>
    </source>
</evidence>
<dbReference type="STRING" id="1121306.SAMN02745196_01271"/>
<feature type="transmembrane region" description="Helical" evidence="6">
    <location>
        <begin position="233"/>
        <end position="258"/>
    </location>
</feature>
<dbReference type="GO" id="GO:0005886">
    <property type="term" value="C:plasma membrane"/>
    <property type="evidence" value="ECO:0007669"/>
    <property type="project" value="UniProtKB-SubCell"/>
</dbReference>
<accession>A0A1M5VFB8</accession>
<dbReference type="OrthoDB" id="1884346at2"/>
<feature type="transmembrane region" description="Helical" evidence="6">
    <location>
        <begin position="396"/>
        <end position="421"/>
    </location>
</feature>
<evidence type="ECO:0000256" key="4">
    <source>
        <dbReference type="ARBA" id="ARBA00022989"/>
    </source>
</evidence>
<feature type="transmembrane region" description="Helical" evidence="6">
    <location>
        <begin position="441"/>
        <end position="462"/>
    </location>
</feature>
<dbReference type="Pfam" id="PF02687">
    <property type="entry name" value="FtsX"/>
    <property type="match status" value="1"/>
</dbReference>
<feature type="transmembrane region" description="Helical" evidence="6">
    <location>
        <begin position="285"/>
        <end position="304"/>
    </location>
</feature>
<evidence type="ECO:0000313" key="8">
    <source>
        <dbReference type="EMBL" id="SHH73947.1"/>
    </source>
</evidence>
<comment type="subcellular location">
    <subcellularLocation>
        <location evidence="1">Cell membrane</location>
        <topology evidence="1">Multi-pass membrane protein</topology>
    </subcellularLocation>
</comment>
<dbReference type="PANTHER" id="PTHR30287:SF2">
    <property type="entry name" value="BLL1001 PROTEIN"/>
    <property type="match status" value="1"/>
</dbReference>
<evidence type="ECO:0000256" key="2">
    <source>
        <dbReference type="ARBA" id="ARBA00022475"/>
    </source>
</evidence>
<keyword evidence="9" id="KW-1185">Reference proteome</keyword>
<evidence type="ECO:0000256" key="5">
    <source>
        <dbReference type="ARBA" id="ARBA00023136"/>
    </source>
</evidence>
<reference evidence="8 9" key="1">
    <citation type="submission" date="2016-11" db="EMBL/GenBank/DDBJ databases">
        <authorList>
            <person name="Jaros S."/>
            <person name="Januszkiewicz K."/>
            <person name="Wedrychowicz H."/>
        </authorList>
    </citation>
    <scope>NUCLEOTIDE SEQUENCE [LARGE SCALE GENOMIC DNA]</scope>
    <source>
        <strain evidence="8 9">DSM 3089</strain>
    </source>
</reference>
<feature type="transmembrane region" description="Helical" evidence="6">
    <location>
        <begin position="330"/>
        <end position="351"/>
    </location>
</feature>
<dbReference type="Proteomes" id="UP000184526">
    <property type="component" value="Unassembled WGS sequence"/>
</dbReference>
<evidence type="ECO:0000256" key="6">
    <source>
        <dbReference type="SAM" id="Phobius"/>
    </source>
</evidence>
<feature type="transmembrane region" description="Helical" evidence="6">
    <location>
        <begin position="745"/>
        <end position="764"/>
    </location>
</feature>
<dbReference type="PANTHER" id="PTHR30287">
    <property type="entry name" value="MEMBRANE COMPONENT OF PREDICTED ABC SUPERFAMILY METABOLITE UPTAKE TRANSPORTER"/>
    <property type="match status" value="1"/>
</dbReference>
<feature type="transmembrane region" description="Helical" evidence="6">
    <location>
        <begin position="372"/>
        <end position="390"/>
    </location>
</feature>
<keyword evidence="3 6" id="KW-0812">Transmembrane</keyword>
<sequence length="772" mass="87302">MKWTTIFKIYNLKQLKKEKTIVTFTFISILIATTISLIIPIVNLENERYINENVVKINGGDLSIELLQEKTIGFENKLNELKSRGLNINEITLRNVYYKKSSNNILGAIAVGGYSLQEDEIILQSSLARRLNAKIGDWVELDTQGSGKFKYKVKEIEGFSSGVTRDADLIGYGKVQNNNNLKSLEGGKLIHINGDDGEKLKRELLKESEMNIYNTIDDKRREIKDELLIEKSALGVLSTVAYIFSILSIIGTTMMLILKRKKDIATLKILFIDSKEIKKAMGMEICVWVLIAVVLSIGISYPIAKLVLNYSGIANVIFTKEIIKLISKGVFFNLIVFGVIITISLYILSSINPMSIIREEEDELKKANKKTSILIIMLMPMLFIAYSIYFDNIGNMVSSLLIMVIVIIFFLLTLGILKILFMRRPKSTLLLYSLRNIKKNFFSFVIVLLSLTFTLWLILLGFNLEASIKSSFKSSLEGILPYNYYIQGKNNEELERVLKNHNDVEGYIKSFSIDGGIKNQNLRENAFRSVVISEINKEDYGINYKIIEGENLFIGEEGFIIADNLREVNRYNVGDILEIETSRGVLSGKIKGIYESGGINTLSILKENIELGDEISYLIKAKDNKFIDELSDTYVVGIGELGEGIAANVANFLRVFRILSVFCIFGTIVFAINMTYMNSLKSEKDEDILRKLGISKGFIIKSEVIKMFILSIFSCVISLGIYSGAIKLFFKAMFNGTSEISSSIVIWNMILSIFITICSFMISLRRKVRKRE</sequence>
<dbReference type="RefSeq" id="WP_072831168.1">
    <property type="nucleotide sequence ID" value="NZ_FQXP01000004.1"/>
</dbReference>
<dbReference type="InterPro" id="IPR038766">
    <property type="entry name" value="Membrane_comp_ABC_pdt"/>
</dbReference>
<evidence type="ECO:0000259" key="7">
    <source>
        <dbReference type="Pfam" id="PF02687"/>
    </source>
</evidence>
<protein>
    <submittedName>
        <fullName evidence="8">Putative ABC transport system permease protein</fullName>
    </submittedName>
</protein>
<feature type="transmembrane region" description="Helical" evidence="6">
    <location>
        <begin position="21"/>
        <end position="42"/>
    </location>
</feature>
<keyword evidence="2" id="KW-1003">Cell membrane</keyword>
<feature type="domain" description="ABC3 transporter permease C-terminal" evidence="7">
    <location>
        <begin position="658"/>
        <end position="766"/>
    </location>
</feature>
<keyword evidence="4 6" id="KW-1133">Transmembrane helix</keyword>
<proteinExistence type="predicted"/>
<organism evidence="8 9">
    <name type="scientific">Clostridium collagenovorans DSM 3089</name>
    <dbReference type="NCBI Taxonomy" id="1121306"/>
    <lineage>
        <taxon>Bacteria</taxon>
        <taxon>Bacillati</taxon>
        <taxon>Bacillota</taxon>
        <taxon>Clostridia</taxon>
        <taxon>Eubacteriales</taxon>
        <taxon>Clostridiaceae</taxon>
        <taxon>Clostridium</taxon>
    </lineage>
</organism>
<evidence type="ECO:0000256" key="3">
    <source>
        <dbReference type="ARBA" id="ARBA00022692"/>
    </source>
</evidence>